<organism evidence="1 2">
    <name type="scientific">Hymenobacter jeongseonensis</name>
    <dbReference type="NCBI Taxonomy" id="2791027"/>
    <lineage>
        <taxon>Bacteria</taxon>
        <taxon>Pseudomonadati</taxon>
        <taxon>Bacteroidota</taxon>
        <taxon>Cytophagia</taxon>
        <taxon>Cytophagales</taxon>
        <taxon>Hymenobacteraceae</taxon>
        <taxon>Hymenobacter</taxon>
    </lineage>
</organism>
<keyword evidence="2" id="KW-1185">Reference proteome</keyword>
<comment type="caution">
    <text evidence="1">The sequence shown here is derived from an EMBL/GenBank/DDBJ whole genome shotgun (WGS) entry which is preliminary data.</text>
</comment>
<evidence type="ECO:0000313" key="2">
    <source>
        <dbReference type="Proteomes" id="UP000597617"/>
    </source>
</evidence>
<dbReference type="Proteomes" id="UP000597617">
    <property type="component" value="Unassembled WGS sequence"/>
</dbReference>
<reference evidence="1 2" key="1">
    <citation type="submission" date="2020-11" db="EMBL/GenBank/DDBJ databases">
        <authorList>
            <person name="Kim M.K."/>
        </authorList>
    </citation>
    <scope>NUCLEOTIDE SEQUENCE [LARGE SCALE GENOMIC DNA]</scope>
    <source>
        <strain evidence="1 2">BT683</strain>
    </source>
</reference>
<evidence type="ECO:0000313" key="1">
    <source>
        <dbReference type="EMBL" id="MBF9237562.1"/>
    </source>
</evidence>
<proteinExistence type="predicted"/>
<dbReference type="RefSeq" id="WP_196281926.1">
    <property type="nucleotide sequence ID" value="NZ_JADQDQ010000003.1"/>
</dbReference>
<protein>
    <submittedName>
        <fullName evidence="1">Uncharacterized protein</fullName>
    </submittedName>
</protein>
<dbReference type="EMBL" id="JADQDQ010000003">
    <property type="protein sequence ID" value="MBF9237562.1"/>
    <property type="molecule type" value="Genomic_DNA"/>
</dbReference>
<accession>A0ABS0IGS6</accession>
<name>A0ABS0IGS6_9BACT</name>
<sequence>MPAFSQGLDTVFAVHKLFREKRASGQGLQSIRDSSAVKALYAERVGRPRTAQEARQDALASTAFTIAGTLKASDYSTENEAAIIRRYNNGESIPPAIRRKLKRKHFHRTTSDVLNP</sequence>
<gene>
    <name evidence="1" type="ORF">I2I05_09165</name>
</gene>